<proteinExistence type="predicted"/>
<organism evidence="1 2">
    <name type="scientific">Serratia phage vB_SmaM_ 2050HW</name>
    <dbReference type="NCBI Taxonomy" id="2024252"/>
    <lineage>
        <taxon>Viruses</taxon>
        <taxon>Duplodnaviria</taxon>
        <taxon>Heunggongvirae</taxon>
        <taxon>Uroviricota</taxon>
        <taxon>Caudoviricetes</taxon>
        <taxon>Chimalliviridae</taxon>
        <taxon>Moabitevirus</taxon>
        <taxon>Moabitevirus mv2050HW</taxon>
    </lineage>
</organism>
<sequence length="94" mass="10272">MKKILVLLSLAFLTACNPDPTQTMAVVPASEFTKDGIAVVQVGIFKDELAYGNRRGVYRIKDQRTGKEYIGVSGIGISEVSNHSNGKQSIEDER</sequence>
<keyword evidence="2" id="KW-1185">Reference proteome</keyword>
<reference evidence="2" key="1">
    <citation type="submission" date="2017-06" db="EMBL/GenBank/DDBJ databases">
        <authorList>
            <person name="Zhao X."/>
        </authorList>
    </citation>
    <scope>NUCLEOTIDE SEQUENCE [LARGE SCALE GENOMIC DNA]</scope>
</reference>
<gene>
    <name evidence="1" type="ORF">2050HW_00173</name>
</gene>
<evidence type="ECO:0008006" key="3">
    <source>
        <dbReference type="Google" id="ProtNLM"/>
    </source>
</evidence>
<protein>
    <recommendedName>
        <fullName evidence="3">Lipoprotein</fullName>
    </recommendedName>
</protein>
<dbReference type="Proteomes" id="UP000223363">
    <property type="component" value="Segment"/>
</dbReference>
<accession>A0A289ZTW9</accession>
<dbReference type="EMBL" id="MF285618">
    <property type="protein sequence ID" value="ATA65508.1"/>
    <property type="molecule type" value="Genomic_DNA"/>
</dbReference>
<evidence type="ECO:0000313" key="1">
    <source>
        <dbReference type="EMBL" id="ATA65508.1"/>
    </source>
</evidence>
<dbReference type="PROSITE" id="PS51257">
    <property type="entry name" value="PROKAR_LIPOPROTEIN"/>
    <property type="match status" value="1"/>
</dbReference>
<name>A0A289ZTW9_9CAUD</name>
<evidence type="ECO:0000313" key="2">
    <source>
        <dbReference type="Proteomes" id="UP000223363"/>
    </source>
</evidence>